<comment type="caution">
    <text evidence="2">The sequence shown here is derived from an EMBL/GenBank/DDBJ whole genome shotgun (WGS) entry which is preliminary data.</text>
</comment>
<dbReference type="PROSITE" id="PS50883">
    <property type="entry name" value="EAL"/>
    <property type="match status" value="1"/>
</dbReference>
<dbReference type="Pfam" id="PF00563">
    <property type="entry name" value="EAL"/>
    <property type="match status" value="1"/>
</dbReference>
<dbReference type="Gene3D" id="3.20.20.450">
    <property type="entry name" value="EAL domain"/>
    <property type="match status" value="1"/>
</dbReference>
<dbReference type="InterPro" id="IPR018842">
    <property type="entry name" value="YkuI_C"/>
</dbReference>
<accession>A0A2P8HYN9</accession>
<dbReference type="RefSeq" id="WP_181315193.1">
    <property type="nucleotide sequence ID" value="NZ_PYAV01000001.1"/>
</dbReference>
<dbReference type="Proteomes" id="UP000242310">
    <property type="component" value="Unassembled WGS sequence"/>
</dbReference>
<dbReference type="InterPro" id="IPR050706">
    <property type="entry name" value="Cyclic-di-GMP_PDE-like"/>
</dbReference>
<dbReference type="Pfam" id="PF10388">
    <property type="entry name" value="YkuI_C"/>
    <property type="match status" value="1"/>
</dbReference>
<keyword evidence="3" id="KW-1185">Reference proteome</keyword>
<evidence type="ECO:0000313" key="2">
    <source>
        <dbReference type="EMBL" id="PSL51336.1"/>
    </source>
</evidence>
<dbReference type="SMART" id="SM00052">
    <property type="entry name" value="EAL"/>
    <property type="match status" value="1"/>
</dbReference>
<proteinExistence type="predicted"/>
<organism evidence="2 3">
    <name type="scientific">Salsuginibacillus halophilus</name>
    <dbReference type="NCBI Taxonomy" id="517424"/>
    <lineage>
        <taxon>Bacteria</taxon>
        <taxon>Bacillati</taxon>
        <taxon>Bacillota</taxon>
        <taxon>Bacilli</taxon>
        <taxon>Bacillales</taxon>
        <taxon>Bacillaceae</taxon>
        <taxon>Salsuginibacillus</taxon>
    </lineage>
</organism>
<protein>
    <submittedName>
        <fullName evidence="2">EAL domain-containing protein (Putative c-di-GMP-specific phosphodiesterase class I)</fullName>
    </submittedName>
</protein>
<evidence type="ECO:0000259" key="1">
    <source>
        <dbReference type="PROSITE" id="PS50883"/>
    </source>
</evidence>
<dbReference type="EMBL" id="PYAV01000001">
    <property type="protein sequence ID" value="PSL51336.1"/>
    <property type="molecule type" value="Genomic_DNA"/>
</dbReference>
<reference evidence="2 3" key="1">
    <citation type="submission" date="2018-03" db="EMBL/GenBank/DDBJ databases">
        <title>Genomic Encyclopedia of Type Strains, Phase III (KMG-III): the genomes of soil and plant-associated and newly described type strains.</title>
        <authorList>
            <person name="Whitman W."/>
        </authorList>
    </citation>
    <scope>NUCLEOTIDE SEQUENCE [LARGE SCALE GENOMIC DNA]</scope>
    <source>
        <strain evidence="2 3">CGMCC 1.07653</strain>
    </source>
</reference>
<dbReference type="PANTHER" id="PTHR33121">
    <property type="entry name" value="CYCLIC DI-GMP PHOSPHODIESTERASE PDEF"/>
    <property type="match status" value="1"/>
</dbReference>
<name>A0A2P8HYN9_9BACI</name>
<sequence>MDALEIVMNQTHLVPYYQPVVSADRQEIAGYEMFGRYITKASETVSLAPFFLDPEVPEDYQIEVDECLQERAFSDWINEGSGLLFLNIGAHMYATDRGEQLIARILAWEKEGLDRKKLVFDIPEHAIASDKHRVTSFIQYVKSLGIQVAIDDVRMGGGDLEAIAAAKPNIIKIDAAATKDDEILKNVFAEANAMRMLSRKLGAVLLVERLSSFHDLYAAWMQGGRYYQGYYIDKPKKDFQAKDQYKMKLQKDYYYFLDYEKKKIEAQIQLRELLNERLQPLIKNFKRDSSFDDFILNMGRELGELAFRIYICDEKGFQRSANALFKNGEWSAYPEDEEVNWSWRPYFLENIMRMAVEKQGILSDLYTDIHTNERIRTYAVQLHEEAYIFIDLPYKVLFQRDYLL</sequence>
<dbReference type="SUPFAM" id="SSF103190">
    <property type="entry name" value="Sensory domain-like"/>
    <property type="match status" value="1"/>
</dbReference>
<evidence type="ECO:0000313" key="3">
    <source>
        <dbReference type="Proteomes" id="UP000242310"/>
    </source>
</evidence>
<feature type="domain" description="EAL" evidence="1">
    <location>
        <begin position="1"/>
        <end position="249"/>
    </location>
</feature>
<dbReference type="CDD" id="cd01948">
    <property type="entry name" value="EAL"/>
    <property type="match status" value="1"/>
</dbReference>
<dbReference type="InterPro" id="IPR035919">
    <property type="entry name" value="EAL_sf"/>
</dbReference>
<dbReference type="PANTHER" id="PTHR33121:SF82">
    <property type="entry name" value="SIGNAL TRANSDUCTION PROTEIN CONTAINING A EAL DOMAIN"/>
    <property type="match status" value="1"/>
</dbReference>
<gene>
    <name evidence="2" type="ORF">B0H94_101250</name>
</gene>
<dbReference type="AlphaFoldDB" id="A0A2P8HYN9"/>
<dbReference type="GO" id="GO:0071111">
    <property type="term" value="F:cyclic-guanylate-specific phosphodiesterase activity"/>
    <property type="evidence" value="ECO:0007669"/>
    <property type="project" value="InterPro"/>
</dbReference>
<dbReference type="SUPFAM" id="SSF141868">
    <property type="entry name" value="EAL domain-like"/>
    <property type="match status" value="1"/>
</dbReference>
<dbReference type="InterPro" id="IPR001633">
    <property type="entry name" value="EAL_dom"/>
</dbReference>
<dbReference type="InterPro" id="IPR029151">
    <property type="entry name" value="Sensor-like_sf"/>
</dbReference>
<dbReference type="Gene3D" id="3.30.450.20">
    <property type="entry name" value="PAS domain"/>
    <property type="match status" value="1"/>
</dbReference>